<dbReference type="Gene3D" id="3.30.200.20">
    <property type="entry name" value="Phosphorylase Kinase, domain 1"/>
    <property type="match status" value="1"/>
</dbReference>
<dbReference type="InterPro" id="IPR008271">
    <property type="entry name" value="Ser/Thr_kinase_AS"/>
</dbReference>
<keyword evidence="8 15" id="KW-0547">Nucleotide-binding</keyword>
<comment type="catalytic activity">
    <reaction evidence="14">
        <text>L-seryl-[protein] + ATP = O-phospho-L-seryl-[protein] + ADP + H(+)</text>
        <dbReference type="Rhea" id="RHEA:17989"/>
        <dbReference type="Rhea" id="RHEA-COMP:9863"/>
        <dbReference type="Rhea" id="RHEA-COMP:11604"/>
        <dbReference type="ChEBI" id="CHEBI:15378"/>
        <dbReference type="ChEBI" id="CHEBI:29999"/>
        <dbReference type="ChEBI" id="CHEBI:30616"/>
        <dbReference type="ChEBI" id="CHEBI:83421"/>
        <dbReference type="ChEBI" id="CHEBI:456216"/>
        <dbReference type="EC" id="2.7.11.1"/>
    </reaction>
</comment>
<evidence type="ECO:0000259" key="17">
    <source>
        <dbReference type="PROSITE" id="PS50011"/>
    </source>
</evidence>
<evidence type="ECO:0000256" key="12">
    <source>
        <dbReference type="ARBA" id="ARBA00024334"/>
    </source>
</evidence>
<feature type="domain" description="Protein kinase" evidence="17">
    <location>
        <begin position="110"/>
        <end position="369"/>
    </location>
</feature>
<feature type="domain" description="EF-hand" evidence="18">
    <location>
        <begin position="489"/>
        <end position="524"/>
    </location>
</feature>
<evidence type="ECO:0000256" key="13">
    <source>
        <dbReference type="ARBA" id="ARBA00047899"/>
    </source>
</evidence>
<evidence type="ECO:0000313" key="19">
    <source>
        <dbReference type="EMBL" id="CAE7233697.1"/>
    </source>
</evidence>
<dbReference type="Gene3D" id="1.10.510.10">
    <property type="entry name" value="Transferase(Phosphotransferase) domain 1"/>
    <property type="match status" value="1"/>
</dbReference>
<dbReference type="PROSITE" id="PS00018">
    <property type="entry name" value="EF_HAND_1"/>
    <property type="match status" value="2"/>
</dbReference>
<keyword evidence="20" id="KW-1185">Reference proteome</keyword>
<dbReference type="FunFam" id="3.30.200.20:FF:000315">
    <property type="entry name" value="Calcium-dependent protein kinase 3"/>
    <property type="match status" value="1"/>
</dbReference>
<dbReference type="Gene3D" id="1.10.238.10">
    <property type="entry name" value="EF-hand"/>
    <property type="match status" value="2"/>
</dbReference>
<evidence type="ECO:0000256" key="5">
    <source>
        <dbReference type="ARBA" id="ARBA00022679"/>
    </source>
</evidence>
<keyword evidence="10" id="KW-0106">Calcium</keyword>
<comment type="caution">
    <text evidence="19">The sequence shown here is derived from an EMBL/GenBank/DDBJ whole genome shotgun (WGS) entry which is preliminary data.</text>
</comment>
<dbReference type="InterPro" id="IPR000719">
    <property type="entry name" value="Prot_kinase_dom"/>
</dbReference>
<gene>
    <name evidence="19" type="primary">CPK3</name>
    <name evidence="19" type="ORF">SNAT2548_LOCUS9798</name>
</gene>
<keyword evidence="4" id="KW-0723">Serine/threonine-protein kinase</keyword>
<evidence type="ECO:0000256" key="15">
    <source>
        <dbReference type="PROSITE-ProRule" id="PRU10141"/>
    </source>
</evidence>
<dbReference type="SUPFAM" id="SSF56112">
    <property type="entry name" value="Protein kinase-like (PK-like)"/>
    <property type="match status" value="1"/>
</dbReference>
<dbReference type="OrthoDB" id="407410at2759"/>
<dbReference type="GO" id="GO:0005524">
    <property type="term" value="F:ATP binding"/>
    <property type="evidence" value="ECO:0007669"/>
    <property type="project" value="UniProtKB-UniRule"/>
</dbReference>
<dbReference type="InterPro" id="IPR018247">
    <property type="entry name" value="EF_Hand_1_Ca_BS"/>
</dbReference>
<dbReference type="InterPro" id="IPR017441">
    <property type="entry name" value="Protein_kinase_ATP_BS"/>
</dbReference>
<evidence type="ECO:0000256" key="2">
    <source>
        <dbReference type="ARBA" id="ARBA00011245"/>
    </source>
</evidence>
<evidence type="ECO:0000256" key="3">
    <source>
        <dbReference type="ARBA" id="ARBA00012513"/>
    </source>
</evidence>
<dbReference type="CDD" id="cd05117">
    <property type="entry name" value="STKc_CAMK"/>
    <property type="match status" value="1"/>
</dbReference>
<dbReference type="FunFam" id="1.10.510.10:FF:000571">
    <property type="entry name" value="Maternal embryonic leucine zipper kinase"/>
    <property type="match status" value="1"/>
</dbReference>
<dbReference type="EMBL" id="CAJNDS010000780">
    <property type="protein sequence ID" value="CAE7233697.1"/>
    <property type="molecule type" value="Genomic_DNA"/>
</dbReference>
<keyword evidence="9" id="KW-0418">Kinase</keyword>
<dbReference type="PROSITE" id="PS50011">
    <property type="entry name" value="PROTEIN_KINASE_DOM"/>
    <property type="match status" value="1"/>
</dbReference>
<dbReference type="SMART" id="SM00220">
    <property type="entry name" value="S_TKc"/>
    <property type="match status" value="1"/>
</dbReference>
<evidence type="ECO:0000256" key="14">
    <source>
        <dbReference type="ARBA" id="ARBA00048679"/>
    </source>
</evidence>
<evidence type="ECO:0000256" key="1">
    <source>
        <dbReference type="ARBA" id="ARBA00001946"/>
    </source>
</evidence>
<feature type="compositionally biased region" description="Low complexity" evidence="16">
    <location>
        <begin position="24"/>
        <end position="36"/>
    </location>
</feature>
<dbReference type="EC" id="2.7.11.1" evidence="3"/>
<dbReference type="InterPro" id="IPR002048">
    <property type="entry name" value="EF_hand_dom"/>
</dbReference>
<evidence type="ECO:0000256" key="11">
    <source>
        <dbReference type="ARBA" id="ARBA00022840"/>
    </source>
</evidence>
<dbReference type="PANTHER" id="PTHR24349">
    <property type="entry name" value="SERINE/THREONINE-PROTEIN KINASE"/>
    <property type="match status" value="1"/>
</dbReference>
<keyword evidence="6" id="KW-0479">Metal-binding</keyword>
<evidence type="ECO:0000313" key="20">
    <source>
        <dbReference type="Proteomes" id="UP000604046"/>
    </source>
</evidence>
<evidence type="ECO:0000256" key="8">
    <source>
        <dbReference type="ARBA" id="ARBA00022741"/>
    </source>
</evidence>
<feature type="compositionally biased region" description="Basic and acidic residues" evidence="16">
    <location>
        <begin position="590"/>
        <end position="600"/>
    </location>
</feature>
<evidence type="ECO:0000256" key="16">
    <source>
        <dbReference type="SAM" id="MobiDB-lite"/>
    </source>
</evidence>
<keyword evidence="7" id="KW-0677">Repeat</keyword>
<evidence type="ECO:0000256" key="7">
    <source>
        <dbReference type="ARBA" id="ARBA00022737"/>
    </source>
</evidence>
<dbReference type="InterPro" id="IPR011992">
    <property type="entry name" value="EF-hand-dom_pair"/>
</dbReference>
<comment type="catalytic activity">
    <reaction evidence="13">
        <text>L-threonyl-[protein] + ATP = O-phospho-L-threonyl-[protein] + ADP + H(+)</text>
        <dbReference type="Rhea" id="RHEA:46608"/>
        <dbReference type="Rhea" id="RHEA-COMP:11060"/>
        <dbReference type="Rhea" id="RHEA-COMP:11605"/>
        <dbReference type="ChEBI" id="CHEBI:15378"/>
        <dbReference type="ChEBI" id="CHEBI:30013"/>
        <dbReference type="ChEBI" id="CHEBI:30616"/>
        <dbReference type="ChEBI" id="CHEBI:61977"/>
        <dbReference type="ChEBI" id="CHEBI:456216"/>
        <dbReference type="EC" id="2.7.11.1"/>
    </reaction>
</comment>
<evidence type="ECO:0000256" key="6">
    <source>
        <dbReference type="ARBA" id="ARBA00022723"/>
    </source>
</evidence>
<dbReference type="Pfam" id="PF13499">
    <property type="entry name" value="EF-hand_7"/>
    <property type="match status" value="1"/>
</dbReference>
<dbReference type="PROSITE" id="PS00107">
    <property type="entry name" value="PROTEIN_KINASE_ATP"/>
    <property type="match status" value="1"/>
</dbReference>
<dbReference type="AlphaFoldDB" id="A0A812KUG6"/>
<dbReference type="Pfam" id="PF00069">
    <property type="entry name" value="Pkinase"/>
    <property type="match status" value="1"/>
</dbReference>
<dbReference type="PROSITE" id="PS50222">
    <property type="entry name" value="EF_HAND_2"/>
    <property type="match status" value="3"/>
</dbReference>
<dbReference type="Proteomes" id="UP000604046">
    <property type="component" value="Unassembled WGS sequence"/>
</dbReference>
<comment type="subunit">
    <text evidence="2">Monomer.</text>
</comment>
<dbReference type="SUPFAM" id="SSF47473">
    <property type="entry name" value="EF-hand"/>
    <property type="match status" value="1"/>
</dbReference>
<protein>
    <recommendedName>
        <fullName evidence="3">non-specific serine/threonine protein kinase</fullName>
        <ecNumber evidence="3">2.7.11.1</ecNumber>
    </recommendedName>
</protein>
<evidence type="ECO:0000256" key="10">
    <source>
        <dbReference type="ARBA" id="ARBA00022837"/>
    </source>
</evidence>
<proteinExistence type="inferred from homology"/>
<keyword evidence="11 15" id="KW-0067">ATP-binding</keyword>
<feature type="region of interest" description="Disordered" evidence="16">
    <location>
        <begin position="18"/>
        <end position="84"/>
    </location>
</feature>
<feature type="domain" description="EF-hand" evidence="18">
    <location>
        <begin position="453"/>
        <end position="488"/>
    </location>
</feature>
<comment type="cofactor">
    <cofactor evidence="1">
        <name>Mg(2+)</name>
        <dbReference type="ChEBI" id="CHEBI:18420"/>
    </cofactor>
</comment>
<organism evidence="19 20">
    <name type="scientific">Symbiodinium natans</name>
    <dbReference type="NCBI Taxonomy" id="878477"/>
    <lineage>
        <taxon>Eukaryota</taxon>
        <taxon>Sar</taxon>
        <taxon>Alveolata</taxon>
        <taxon>Dinophyceae</taxon>
        <taxon>Suessiales</taxon>
        <taxon>Symbiodiniaceae</taxon>
        <taxon>Symbiodinium</taxon>
    </lineage>
</organism>
<dbReference type="Pfam" id="PF13405">
    <property type="entry name" value="EF-hand_6"/>
    <property type="match status" value="1"/>
</dbReference>
<dbReference type="GO" id="GO:0004674">
    <property type="term" value="F:protein serine/threonine kinase activity"/>
    <property type="evidence" value="ECO:0007669"/>
    <property type="project" value="UniProtKB-KW"/>
</dbReference>
<evidence type="ECO:0000259" key="18">
    <source>
        <dbReference type="PROSITE" id="PS50222"/>
    </source>
</evidence>
<dbReference type="PROSITE" id="PS00108">
    <property type="entry name" value="PROTEIN_KINASE_ST"/>
    <property type="match status" value="1"/>
</dbReference>
<feature type="domain" description="EF-hand" evidence="18">
    <location>
        <begin position="412"/>
        <end position="447"/>
    </location>
</feature>
<name>A0A812KUG6_9DINO</name>
<feature type="compositionally biased region" description="Low complexity" evidence="16">
    <location>
        <begin position="57"/>
        <end position="67"/>
    </location>
</feature>
<feature type="region of interest" description="Disordered" evidence="16">
    <location>
        <begin position="589"/>
        <end position="620"/>
    </location>
</feature>
<dbReference type="InterPro" id="IPR011009">
    <property type="entry name" value="Kinase-like_dom_sf"/>
</dbReference>
<evidence type="ECO:0000256" key="9">
    <source>
        <dbReference type="ARBA" id="ARBA00022777"/>
    </source>
</evidence>
<dbReference type="SMART" id="SM00054">
    <property type="entry name" value="EFh"/>
    <property type="match status" value="3"/>
</dbReference>
<accession>A0A812KUG6</accession>
<dbReference type="CDD" id="cd00051">
    <property type="entry name" value="EFh"/>
    <property type="match status" value="2"/>
</dbReference>
<comment type="similarity">
    <text evidence="12">Belongs to the protein kinase superfamily. Ser/Thr protein kinase family. CDPK subfamily.</text>
</comment>
<evidence type="ECO:0000256" key="4">
    <source>
        <dbReference type="ARBA" id="ARBA00022527"/>
    </source>
</evidence>
<reference evidence="19" key="1">
    <citation type="submission" date="2021-02" db="EMBL/GenBank/DDBJ databases">
        <authorList>
            <person name="Dougan E. K."/>
            <person name="Rhodes N."/>
            <person name="Thang M."/>
            <person name="Chan C."/>
        </authorList>
    </citation>
    <scope>NUCLEOTIDE SEQUENCE</scope>
</reference>
<keyword evidence="5" id="KW-0808">Transferase</keyword>
<dbReference type="InterPro" id="IPR050205">
    <property type="entry name" value="CDPK_Ser/Thr_kinases"/>
</dbReference>
<sequence>MGSTAHVADDAELAEAEGRLDMLSASTGGRGASSTGLHSHSAPVHSLAPPAYRSEEPSPAASGSPYAIRAQSTKSLNERRRGFEEGTRVSFDTASLMSERVDAEISKRYDIDMREIGIGGYGKVFLAKDRMFKDRQVAIKKVIKIDDERDSAFKKEVTIMKRLDHPNICRLFETYEQGRVMYFVIEFCEGGDLFDRFSNHGQLPETVVAPIIKQVTSALKYAHSKGIAHRDLKLENICFCEKSPNSTHVKVIDWGLAGSFEQGRMKSTVGTSTYSAPEVLDPEDEDDGYTCACDLWSLGIVAYIALSGKPPFWGSAKQQLARMKAEYYPLTGVFWDSVSDAAKDLIRHLLKVDVQARLTADQVLHHPWLAQHKVQPDFRLLTQVLTNVEQFSRAPDFFSFCVASVARQLDHRSLSSIRDAFFMLDQNCDGILDMEELCRGYATAFHPDDPGAVSEAEVQEIFSYLDLDGSGRITFTEFCAAGLGEDGYQDEHVLWSAFKTFDIHDDGQISKEELRQVLQRADITQVWTSSVCEEVAEEVVQLFGSGSDSINFDEWLTLMRESSARHNEMSPKRFGNSLTSLLGTSSFQVGREDSAERTENSADNSKNLEVSPEEPEEPAAELLAATVQPARGSNECCAGGLQRIYRSLSGRLR</sequence>
<feature type="binding site" evidence="15">
    <location>
        <position position="141"/>
    </location>
    <ligand>
        <name>ATP</name>
        <dbReference type="ChEBI" id="CHEBI:30616"/>
    </ligand>
</feature>
<dbReference type="GO" id="GO:0005509">
    <property type="term" value="F:calcium ion binding"/>
    <property type="evidence" value="ECO:0007669"/>
    <property type="project" value="InterPro"/>
</dbReference>